<protein>
    <recommendedName>
        <fullName evidence="7">Putative NAD(P)H nitroreductase</fullName>
        <ecNumber evidence="7">1.-.-.-</ecNumber>
    </recommendedName>
</protein>
<dbReference type="EMBL" id="CP016171">
    <property type="protein sequence ID" value="ANN71836.1"/>
    <property type="molecule type" value="Genomic_DNA"/>
</dbReference>
<keyword evidence="5 7" id="KW-0560">Oxidoreductase</keyword>
<dbReference type="InterPro" id="IPR000415">
    <property type="entry name" value="Nitroreductase-like"/>
</dbReference>
<evidence type="ECO:0000256" key="2">
    <source>
        <dbReference type="ARBA" id="ARBA00022630"/>
    </source>
</evidence>
<reference evidence="10 11" key="1">
    <citation type="submission" date="2016-06" db="EMBL/GenBank/DDBJ databases">
        <title>Complete genome sequences of Bordetella bronchialis and Bordetella flabilis.</title>
        <authorList>
            <person name="LiPuma J.J."/>
            <person name="Spilker T."/>
        </authorList>
    </citation>
    <scope>NUCLEOTIDE SEQUENCE [LARGE SCALE GENOMIC DNA]</scope>
    <source>
        <strain evidence="10 11">AU17976</strain>
    </source>
</reference>
<evidence type="ECO:0000259" key="9">
    <source>
        <dbReference type="Pfam" id="PF00881"/>
    </source>
</evidence>
<dbReference type="STRING" id="463025.BAU08_11325"/>
<dbReference type="CDD" id="cd02135">
    <property type="entry name" value="YdjA-like"/>
    <property type="match status" value="1"/>
</dbReference>
<dbReference type="Proteomes" id="UP000092213">
    <property type="component" value="Chromosome"/>
</dbReference>
<gene>
    <name evidence="10" type="ORF">BAU08_11325</name>
</gene>
<evidence type="ECO:0000256" key="5">
    <source>
        <dbReference type="ARBA" id="ARBA00023002"/>
    </source>
</evidence>
<comment type="cofactor">
    <cofactor evidence="8">
        <name>FMN</name>
        <dbReference type="ChEBI" id="CHEBI:58210"/>
    </cofactor>
    <text evidence="8">Binds 1 FMN per subunit.</text>
</comment>
<feature type="domain" description="Nitroreductase" evidence="9">
    <location>
        <begin position="27"/>
        <end position="184"/>
    </location>
</feature>
<dbReference type="InterPro" id="IPR052530">
    <property type="entry name" value="NAD(P)H_nitroreductase"/>
</dbReference>
<dbReference type="Gene3D" id="3.40.109.10">
    <property type="entry name" value="NADH Oxidase"/>
    <property type="match status" value="1"/>
</dbReference>
<sequence length="208" mass="22538">MTSVSATAPVSAPDSLPVSAPIHALHTRRSMKFLRAPAPRPEELDQMLQAAMSAPDHGSLRPWRFKLIRGAAIGRLADLALDAVKRSGDKRMTPEKEKSVREWLAGVPVLIALAQKIAHDNTKIPEQEQLLATGASVMNILNAAHMLGYGAFWSTGLGTYLEPVQEALGFDPLDYRFLGFLAIGTPACAVPTATRPDFHEFVSEWTGA</sequence>
<feature type="binding site" description="in other chain" evidence="8">
    <location>
        <begin position="153"/>
        <end position="155"/>
    </location>
    <ligand>
        <name>FMN</name>
        <dbReference type="ChEBI" id="CHEBI:58210"/>
        <note>ligand shared between dimeric partners</note>
    </ligand>
</feature>
<dbReference type="Pfam" id="PF00881">
    <property type="entry name" value="Nitroreductase"/>
    <property type="match status" value="1"/>
</dbReference>
<name>A0A193FXC6_9BORD</name>
<dbReference type="PIRSF" id="PIRSF000232">
    <property type="entry name" value="YdjA"/>
    <property type="match status" value="1"/>
</dbReference>
<dbReference type="EC" id="1.-.-.-" evidence="7"/>
<evidence type="ECO:0000256" key="7">
    <source>
        <dbReference type="PIRNR" id="PIRNR000232"/>
    </source>
</evidence>
<evidence type="ECO:0000256" key="1">
    <source>
        <dbReference type="ARBA" id="ARBA00007118"/>
    </source>
</evidence>
<feature type="binding site" evidence="8">
    <location>
        <position position="57"/>
    </location>
    <ligand>
        <name>FMN</name>
        <dbReference type="ChEBI" id="CHEBI:58210"/>
        <note>ligand shared between dimeric partners</note>
    </ligand>
</feature>
<comment type="similarity">
    <text evidence="1 7">Belongs to the nitroreductase family.</text>
</comment>
<evidence type="ECO:0000256" key="8">
    <source>
        <dbReference type="PIRSR" id="PIRSR000232-1"/>
    </source>
</evidence>
<keyword evidence="6 7" id="KW-0520">NAD</keyword>
<dbReference type="InterPro" id="IPR026021">
    <property type="entry name" value="YdjA-like"/>
</dbReference>
<evidence type="ECO:0000256" key="4">
    <source>
        <dbReference type="ARBA" id="ARBA00022857"/>
    </source>
</evidence>
<dbReference type="PANTHER" id="PTHR43821">
    <property type="entry name" value="NAD(P)H NITROREDUCTASE YDJA-RELATED"/>
    <property type="match status" value="1"/>
</dbReference>
<evidence type="ECO:0000313" key="10">
    <source>
        <dbReference type="EMBL" id="ANN71836.1"/>
    </source>
</evidence>
<keyword evidence="4 7" id="KW-0521">NADP</keyword>
<dbReference type="AlphaFoldDB" id="A0A193FXC6"/>
<evidence type="ECO:0000256" key="6">
    <source>
        <dbReference type="ARBA" id="ARBA00023027"/>
    </source>
</evidence>
<dbReference type="PANTHER" id="PTHR43821:SF1">
    <property type="entry name" value="NAD(P)H NITROREDUCTASE YDJA-RELATED"/>
    <property type="match status" value="1"/>
</dbReference>
<dbReference type="GO" id="GO:0016491">
    <property type="term" value="F:oxidoreductase activity"/>
    <property type="evidence" value="ECO:0007669"/>
    <property type="project" value="UniProtKB-UniRule"/>
</dbReference>
<evidence type="ECO:0000313" key="11">
    <source>
        <dbReference type="Proteomes" id="UP000092213"/>
    </source>
</evidence>
<accession>A0A193FXC6</accession>
<evidence type="ECO:0000256" key="3">
    <source>
        <dbReference type="ARBA" id="ARBA00022643"/>
    </source>
</evidence>
<keyword evidence="2 7" id="KW-0285">Flavoprotein</keyword>
<proteinExistence type="inferred from homology"/>
<feature type="binding site" description="in other chain" evidence="8">
    <location>
        <begin position="28"/>
        <end position="30"/>
    </location>
    <ligand>
        <name>FMN</name>
        <dbReference type="ChEBI" id="CHEBI:58210"/>
        <note>ligand shared between dimeric partners</note>
    </ligand>
</feature>
<organism evidence="10 11">
    <name type="scientific">Bordetella bronchialis</name>
    <dbReference type="NCBI Taxonomy" id="463025"/>
    <lineage>
        <taxon>Bacteria</taxon>
        <taxon>Pseudomonadati</taxon>
        <taxon>Pseudomonadota</taxon>
        <taxon>Betaproteobacteria</taxon>
        <taxon>Burkholderiales</taxon>
        <taxon>Alcaligenaceae</taxon>
        <taxon>Bordetella</taxon>
    </lineage>
</organism>
<dbReference type="SUPFAM" id="SSF55469">
    <property type="entry name" value="FMN-dependent nitroreductase-like"/>
    <property type="match status" value="1"/>
</dbReference>
<dbReference type="InterPro" id="IPR029479">
    <property type="entry name" value="Nitroreductase"/>
</dbReference>
<keyword evidence="3 7" id="KW-0288">FMN</keyword>